<dbReference type="PROSITE" id="PS51319">
    <property type="entry name" value="TFIIS_N"/>
    <property type="match status" value="1"/>
</dbReference>
<feature type="domain" description="TFIIS N-terminal" evidence="5">
    <location>
        <begin position="130"/>
        <end position="205"/>
    </location>
</feature>
<dbReference type="InterPro" id="IPR035441">
    <property type="entry name" value="TFIIS/LEDGF_dom_sf"/>
</dbReference>
<evidence type="ECO:0000256" key="4">
    <source>
        <dbReference type="SAM" id="MobiDB-lite"/>
    </source>
</evidence>
<comment type="subcellular location">
    <subcellularLocation>
        <location evidence="1 3">Nucleus</location>
    </subcellularLocation>
</comment>
<dbReference type="EMBL" id="SWLB01000001">
    <property type="protein sequence ID" value="KAF3341409.1"/>
    <property type="molecule type" value="Genomic_DNA"/>
</dbReference>
<dbReference type="SUPFAM" id="SSF47676">
    <property type="entry name" value="Conserved domain common to transcription factors TFIIS, elongin A, CRSP70"/>
    <property type="match status" value="1"/>
</dbReference>
<dbReference type="Gene3D" id="1.20.930.10">
    <property type="entry name" value="Conserved domain common to transcription factors TFIIS, elongin A, CRSP70"/>
    <property type="match status" value="1"/>
</dbReference>
<name>A0A833RHM4_9POAL</name>
<feature type="compositionally biased region" description="Low complexity" evidence="4">
    <location>
        <begin position="342"/>
        <end position="358"/>
    </location>
</feature>
<dbReference type="GO" id="GO:0005634">
    <property type="term" value="C:nucleus"/>
    <property type="evidence" value="ECO:0007669"/>
    <property type="project" value="UniProtKB-SubCell"/>
</dbReference>
<evidence type="ECO:0000256" key="2">
    <source>
        <dbReference type="ARBA" id="ARBA00023242"/>
    </source>
</evidence>
<evidence type="ECO:0000313" key="7">
    <source>
        <dbReference type="Proteomes" id="UP000623129"/>
    </source>
</evidence>
<feature type="compositionally biased region" description="Acidic residues" evidence="4">
    <location>
        <begin position="223"/>
        <end position="232"/>
    </location>
</feature>
<feature type="region of interest" description="Disordered" evidence="4">
    <location>
        <begin position="270"/>
        <end position="428"/>
    </location>
</feature>
<accession>A0A833RHM4</accession>
<dbReference type="SMART" id="SM00509">
    <property type="entry name" value="TFS2N"/>
    <property type="match status" value="1"/>
</dbReference>
<keyword evidence="7" id="KW-1185">Reference proteome</keyword>
<dbReference type="PANTHER" id="PTHR46554">
    <property type="entry name" value="MEDIATOR OF RNA POLYMERASE II TRANSCRIPTION SUBUNIT 26A-RELATED"/>
    <property type="match status" value="1"/>
</dbReference>
<dbReference type="Proteomes" id="UP000623129">
    <property type="component" value="Unassembled WGS sequence"/>
</dbReference>
<dbReference type="Pfam" id="PF08711">
    <property type="entry name" value="Med26"/>
    <property type="match status" value="1"/>
</dbReference>
<evidence type="ECO:0000256" key="3">
    <source>
        <dbReference type="PROSITE-ProRule" id="PRU00649"/>
    </source>
</evidence>
<sequence>MAASKNPAANLEYWTEFFHGANGSIFDVIENAILVAANDCPQELRSRRDRIVEKIYTLAIPRCFSCIERGNHQLEEAGSVKHERDNREKEKEGPEDIGRMVVSGSGGSNCSYDEVEAITEEIERDNETYGEVLRIKEILQKKEEQSENTLFESLRRLQLMELSVTTLQATEIGKAVNGLRKHNSKQIRQLVRILIEGWKELVDEWVGSTALVPEKQEQNEYNTPEEEEEEEGLPSPPLDEGAFLATQTTAIQLDEFFDGMDDDGNLKCETEHKNKREAERRSFSKNNGPVMRQERPVPIIKQTRPPSLHYPSQMKLSEGIVNKPSRPVNVESGPGRPSHQTQNPSAQAQRRPPAVAQNDRLKSTEDDRLEAAKKRLHEGYQQAQNAKKQRTVQMLGENEIPKPKVAPQNRFHNHPKPKNGIRSWAARH</sequence>
<comment type="caution">
    <text evidence="6">The sequence shown here is derived from an EMBL/GenBank/DDBJ whole genome shotgun (WGS) entry which is preliminary data.</text>
</comment>
<feature type="region of interest" description="Disordered" evidence="4">
    <location>
        <begin position="77"/>
        <end position="100"/>
    </location>
</feature>
<feature type="compositionally biased region" description="Basic residues" evidence="4">
    <location>
        <begin position="411"/>
        <end position="428"/>
    </location>
</feature>
<evidence type="ECO:0000259" key="5">
    <source>
        <dbReference type="PROSITE" id="PS51319"/>
    </source>
</evidence>
<dbReference type="PANTHER" id="PTHR46554:SF2">
    <property type="entry name" value="TFIIS N-TERMINAL DOMAIN-CONTAINING PROTEIN"/>
    <property type="match status" value="1"/>
</dbReference>
<proteinExistence type="predicted"/>
<dbReference type="OrthoDB" id="44867at2759"/>
<keyword evidence="2 3" id="KW-0539">Nucleus</keyword>
<dbReference type="CDD" id="cd00183">
    <property type="entry name" value="TFIIS_I"/>
    <property type="match status" value="1"/>
</dbReference>
<feature type="region of interest" description="Disordered" evidence="4">
    <location>
        <begin position="213"/>
        <end position="240"/>
    </location>
</feature>
<feature type="compositionally biased region" description="Basic and acidic residues" evidence="4">
    <location>
        <begin position="77"/>
        <end position="98"/>
    </location>
</feature>
<protein>
    <submittedName>
        <fullName evidence="6">Putative mediator of RNA polymerase II transcription subunit 26b isoform X1</fullName>
    </submittedName>
</protein>
<dbReference type="AlphaFoldDB" id="A0A833RHM4"/>
<dbReference type="InterPro" id="IPR017923">
    <property type="entry name" value="TFIIS_N"/>
</dbReference>
<feature type="compositionally biased region" description="Basic and acidic residues" evidence="4">
    <location>
        <begin position="270"/>
        <end position="282"/>
    </location>
</feature>
<gene>
    <name evidence="6" type="ORF">FCM35_KLT00047</name>
</gene>
<reference evidence="6" key="1">
    <citation type="submission" date="2020-01" db="EMBL/GenBank/DDBJ databases">
        <title>Genome sequence of Kobresia littledalei, the first chromosome-level genome in the family Cyperaceae.</title>
        <authorList>
            <person name="Qu G."/>
        </authorList>
    </citation>
    <scope>NUCLEOTIDE SEQUENCE</scope>
    <source>
        <strain evidence="6">C.B.Clarke</strain>
        <tissue evidence="6">Leaf</tissue>
    </source>
</reference>
<feature type="compositionally biased region" description="Basic and acidic residues" evidence="4">
    <location>
        <begin position="359"/>
        <end position="373"/>
    </location>
</feature>
<dbReference type="InterPro" id="IPR003617">
    <property type="entry name" value="TFIIS/CRSP70_N_sub"/>
</dbReference>
<organism evidence="6 7">
    <name type="scientific">Carex littledalei</name>
    <dbReference type="NCBI Taxonomy" id="544730"/>
    <lineage>
        <taxon>Eukaryota</taxon>
        <taxon>Viridiplantae</taxon>
        <taxon>Streptophyta</taxon>
        <taxon>Embryophyta</taxon>
        <taxon>Tracheophyta</taxon>
        <taxon>Spermatophyta</taxon>
        <taxon>Magnoliopsida</taxon>
        <taxon>Liliopsida</taxon>
        <taxon>Poales</taxon>
        <taxon>Cyperaceae</taxon>
        <taxon>Cyperoideae</taxon>
        <taxon>Cariceae</taxon>
        <taxon>Carex</taxon>
        <taxon>Carex subgen. Euthyceras</taxon>
    </lineage>
</organism>
<evidence type="ECO:0000313" key="6">
    <source>
        <dbReference type="EMBL" id="KAF3341409.1"/>
    </source>
</evidence>
<evidence type="ECO:0000256" key="1">
    <source>
        <dbReference type="ARBA" id="ARBA00004123"/>
    </source>
</evidence>